<feature type="domain" description="Methyltransferase type 11" evidence="2">
    <location>
        <begin position="51"/>
        <end position="143"/>
    </location>
</feature>
<dbReference type="EMBL" id="JBHSDR010000003">
    <property type="protein sequence ID" value="MFC4293991.1"/>
    <property type="molecule type" value="Genomic_DNA"/>
</dbReference>
<reference evidence="4" key="1">
    <citation type="journal article" date="2019" name="Int. J. Syst. Evol. Microbiol.">
        <title>The Global Catalogue of Microorganisms (GCM) 10K type strain sequencing project: providing services to taxonomists for standard genome sequencing and annotation.</title>
        <authorList>
            <consortium name="The Broad Institute Genomics Platform"/>
            <consortium name="The Broad Institute Genome Sequencing Center for Infectious Disease"/>
            <person name="Wu L."/>
            <person name="Ma J."/>
        </authorList>
    </citation>
    <scope>NUCLEOTIDE SEQUENCE [LARGE SCALE GENOMIC DNA]</scope>
    <source>
        <strain evidence="4">CGMCC 1.12989</strain>
    </source>
</reference>
<dbReference type="Gene3D" id="3.40.50.150">
    <property type="entry name" value="Vaccinia Virus protein VP39"/>
    <property type="match status" value="1"/>
</dbReference>
<keyword evidence="3" id="KW-0489">Methyltransferase</keyword>
<dbReference type="EC" id="2.1.1.64" evidence="3"/>
<keyword evidence="4" id="KW-1185">Reference proteome</keyword>
<organism evidence="3 4">
    <name type="scientific">Novosphingobium tardum</name>
    <dbReference type="NCBI Taxonomy" id="1538021"/>
    <lineage>
        <taxon>Bacteria</taxon>
        <taxon>Pseudomonadati</taxon>
        <taxon>Pseudomonadota</taxon>
        <taxon>Alphaproteobacteria</taxon>
        <taxon>Sphingomonadales</taxon>
        <taxon>Sphingomonadaceae</taxon>
        <taxon>Novosphingobium</taxon>
    </lineage>
</organism>
<dbReference type="RefSeq" id="WP_379537465.1">
    <property type="nucleotide sequence ID" value="NZ_JBHSDR010000003.1"/>
</dbReference>
<dbReference type="Proteomes" id="UP001595828">
    <property type="component" value="Unassembled WGS sequence"/>
</dbReference>
<keyword evidence="1 3" id="KW-0808">Transferase</keyword>
<accession>A0ABV8RKS9</accession>
<dbReference type="PANTHER" id="PTHR43861:SF3">
    <property type="entry name" value="PUTATIVE (AFU_ORTHOLOGUE AFUA_2G14390)-RELATED"/>
    <property type="match status" value="1"/>
</dbReference>
<evidence type="ECO:0000313" key="3">
    <source>
        <dbReference type="EMBL" id="MFC4293991.1"/>
    </source>
</evidence>
<dbReference type="CDD" id="cd02440">
    <property type="entry name" value="AdoMet_MTases"/>
    <property type="match status" value="1"/>
</dbReference>
<dbReference type="EC" id="2.1.1.222" evidence="3"/>
<sequence>MTADEKPLDASLYADYIEWKGWQKFFVCEALDHDRFARDLAGIDLRGKALLEIGFGQGALLAWARERGAEVSGCELTRESLSAAEKAGITLVDPSFEESGALAPDSLDIVVAIDVFEHLEETVIRRKLFAIARALRPGGFVVLRYPNGQSPFGLIAQHGDVTHKVALSELKVEQLALGSGLETWRYTGATFARHRRLAHRIVTAIRGYLRRVIIRTVQFAFATDVELDPVMIHILRKSLAMDINLHSGDVPLEARVPPRAPIQRTDLTP</sequence>
<gene>
    <name evidence="3" type="ORF">ACFO0A_02835</name>
</gene>
<dbReference type="SUPFAM" id="SSF53335">
    <property type="entry name" value="S-adenosyl-L-methionine-dependent methyltransferases"/>
    <property type="match status" value="1"/>
</dbReference>
<dbReference type="PANTHER" id="PTHR43861">
    <property type="entry name" value="TRANS-ACONITATE 2-METHYLTRANSFERASE-RELATED"/>
    <property type="match status" value="1"/>
</dbReference>
<dbReference type="GO" id="GO:0061542">
    <property type="term" value="F:3-demethylubiquinol 3-O-methyltransferase activity"/>
    <property type="evidence" value="ECO:0007669"/>
    <property type="project" value="UniProtKB-EC"/>
</dbReference>
<name>A0ABV8RKS9_9SPHN</name>
<proteinExistence type="predicted"/>
<dbReference type="Pfam" id="PF08241">
    <property type="entry name" value="Methyltransf_11"/>
    <property type="match status" value="1"/>
</dbReference>
<dbReference type="GO" id="GO:0102208">
    <property type="term" value="F:2-polyprenyl-6-hydroxyphenol methylase activity"/>
    <property type="evidence" value="ECO:0007669"/>
    <property type="project" value="UniProtKB-EC"/>
</dbReference>
<dbReference type="GO" id="GO:0032259">
    <property type="term" value="P:methylation"/>
    <property type="evidence" value="ECO:0007669"/>
    <property type="project" value="UniProtKB-KW"/>
</dbReference>
<comment type="caution">
    <text evidence="3">The sequence shown here is derived from an EMBL/GenBank/DDBJ whole genome shotgun (WGS) entry which is preliminary data.</text>
</comment>
<dbReference type="InterPro" id="IPR013216">
    <property type="entry name" value="Methyltransf_11"/>
</dbReference>
<protein>
    <submittedName>
        <fullName evidence="3">Class I SAM-dependent methyltransferase</fullName>
        <ecNumber evidence="3">2.1.1.222</ecNumber>
        <ecNumber evidence="3">2.1.1.64</ecNumber>
    </submittedName>
</protein>
<evidence type="ECO:0000259" key="2">
    <source>
        <dbReference type="Pfam" id="PF08241"/>
    </source>
</evidence>
<dbReference type="InterPro" id="IPR029063">
    <property type="entry name" value="SAM-dependent_MTases_sf"/>
</dbReference>
<evidence type="ECO:0000256" key="1">
    <source>
        <dbReference type="ARBA" id="ARBA00022679"/>
    </source>
</evidence>
<evidence type="ECO:0000313" key="4">
    <source>
        <dbReference type="Proteomes" id="UP001595828"/>
    </source>
</evidence>